<sequence>MDGFGQAVSAGTLGHYSGGNGNISVQAGIQTMTGTVSNDTATNVTTGANTISGDSFSNASGLPSVIQNTGNNVLIQSGVIVNVQMKP</sequence>
<protein>
    <submittedName>
        <fullName evidence="1">Uncharacterized protein</fullName>
    </submittedName>
</protein>
<dbReference type="EMBL" id="QRBF01000010">
    <property type="protein sequence ID" value="RDS80385.1"/>
    <property type="molecule type" value="Genomic_DNA"/>
</dbReference>
<reference evidence="1 2" key="1">
    <citation type="submission" date="2018-07" db="EMBL/GenBank/DDBJ databases">
        <title>Dyella monticola sp. nov. and Dyella psychrodurans sp. nov. isolated from monsoon evergreen broad-leaved forest soil of Dinghu Mountain, China.</title>
        <authorList>
            <person name="Gao Z."/>
            <person name="Qiu L."/>
        </authorList>
    </citation>
    <scope>NUCLEOTIDE SEQUENCE [LARGE SCALE GENOMIC DNA]</scope>
    <source>
        <strain evidence="1 2">4MSK11</strain>
    </source>
</reference>
<dbReference type="Proteomes" id="UP000255334">
    <property type="component" value="Unassembled WGS sequence"/>
</dbReference>
<comment type="caution">
    <text evidence="1">The sequence shown here is derived from an EMBL/GenBank/DDBJ whole genome shotgun (WGS) entry which is preliminary data.</text>
</comment>
<dbReference type="AlphaFoldDB" id="A0A370WWP2"/>
<evidence type="ECO:0000313" key="2">
    <source>
        <dbReference type="Proteomes" id="UP000255334"/>
    </source>
</evidence>
<keyword evidence="2" id="KW-1185">Reference proteome</keyword>
<proteinExistence type="predicted"/>
<gene>
    <name evidence="1" type="ORF">DWU99_19285</name>
</gene>
<dbReference type="OrthoDB" id="5786382at2"/>
<accession>A0A370WWP2</accession>
<evidence type="ECO:0000313" key="1">
    <source>
        <dbReference type="EMBL" id="RDS80385.1"/>
    </source>
</evidence>
<organism evidence="1 2">
    <name type="scientific">Dyella psychrodurans</name>
    <dbReference type="NCBI Taxonomy" id="1927960"/>
    <lineage>
        <taxon>Bacteria</taxon>
        <taxon>Pseudomonadati</taxon>
        <taxon>Pseudomonadota</taxon>
        <taxon>Gammaproteobacteria</taxon>
        <taxon>Lysobacterales</taxon>
        <taxon>Rhodanobacteraceae</taxon>
        <taxon>Dyella</taxon>
    </lineage>
</organism>
<name>A0A370WWP2_9GAMM</name>